<dbReference type="RefSeq" id="WP_027828125.1">
    <property type="nucleotide sequence ID" value="NZ_AUEH01000013.1"/>
</dbReference>
<keyword evidence="1" id="KW-0812">Transmembrane</keyword>
<organism evidence="2 3">
    <name type="scientific">Schleiferilactobacillus harbinensis DSM 16991</name>
    <dbReference type="NCBI Taxonomy" id="1122147"/>
    <lineage>
        <taxon>Bacteria</taxon>
        <taxon>Bacillati</taxon>
        <taxon>Bacillota</taxon>
        <taxon>Bacilli</taxon>
        <taxon>Lactobacillales</taxon>
        <taxon>Lactobacillaceae</taxon>
        <taxon>Schleiferilactobacillus</taxon>
    </lineage>
</organism>
<evidence type="ECO:0000313" key="3">
    <source>
        <dbReference type="Proteomes" id="UP000050949"/>
    </source>
</evidence>
<sequence>MKRLGIDGAATIRRVALGVSSRMVFVVFMLGTALLTYSDDSVAEMDRLVSYLVYGAAVIGVAAAMLALWAHRTLQNWWPHADAEEQAALQATRWSAKKWRTYVILYGLGVPIFAGLGGWFWWQAFWLKKTLQTARAKQTAAYMLAVLFSTAAYCAVIAINAYVMRRRRLHGD</sequence>
<evidence type="ECO:0000313" key="2">
    <source>
        <dbReference type="EMBL" id="KRM27868.1"/>
    </source>
</evidence>
<keyword evidence="1" id="KW-1133">Transmembrane helix</keyword>
<dbReference type="EMBL" id="AZFW01000040">
    <property type="protein sequence ID" value="KRM27868.1"/>
    <property type="molecule type" value="Genomic_DNA"/>
</dbReference>
<gene>
    <name evidence="2" type="ORF">FC91_GL002332</name>
</gene>
<dbReference type="Proteomes" id="UP000050949">
    <property type="component" value="Unassembled WGS sequence"/>
</dbReference>
<proteinExistence type="predicted"/>
<dbReference type="AlphaFoldDB" id="A0A0R1XMH2"/>
<feature type="transmembrane region" description="Helical" evidence="1">
    <location>
        <begin position="103"/>
        <end position="122"/>
    </location>
</feature>
<feature type="transmembrane region" description="Helical" evidence="1">
    <location>
        <begin position="12"/>
        <end position="37"/>
    </location>
</feature>
<comment type="caution">
    <text evidence="2">The sequence shown here is derived from an EMBL/GenBank/DDBJ whole genome shotgun (WGS) entry which is preliminary data.</text>
</comment>
<name>A0A0R1XMH2_9LACO</name>
<protein>
    <submittedName>
        <fullName evidence="2">Uncharacterized protein</fullName>
    </submittedName>
</protein>
<reference evidence="2 3" key="1">
    <citation type="journal article" date="2015" name="Genome Announc.">
        <title>Expanding the biotechnology potential of lactobacilli through comparative genomics of 213 strains and associated genera.</title>
        <authorList>
            <person name="Sun Z."/>
            <person name="Harris H.M."/>
            <person name="McCann A."/>
            <person name="Guo C."/>
            <person name="Argimon S."/>
            <person name="Zhang W."/>
            <person name="Yang X."/>
            <person name="Jeffery I.B."/>
            <person name="Cooney J.C."/>
            <person name="Kagawa T.F."/>
            <person name="Liu W."/>
            <person name="Song Y."/>
            <person name="Salvetti E."/>
            <person name="Wrobel A."/>
            <person name="Rasinkangas P."/>
            <person name="Parkhill J."/>
            <person name="Rea M.C."/>
            <person name="O'Sullivan O."/>
            <person name="Ritari J."/>
            <person name="Douillard F.P."/>
            <person name="Paul Ross R."/>
            <person name="Yang R."/>
            <person name="Briner A.E."/>
            <person name="Felis G.E."/>
            <person name="de Vos W.M."/>
            <person name="Barrangou R."/>
            <person name="Klaenhammer T.R."/>
            <person name="Caufield P.W."/>
            <person name="Cui Y."/>
            <person name="Zhang H."/>
            <person name="O'Toole P.W."/>
        </authorList>
    </citation>
    <scope>NUCLEOTIDE SEQUENCE [LARGE SCALE GENOMIC DNA]</scope>
    <source>
        <strain evidence="2 3">DSM 16991</strain>
    </source>
</reference>
<feature type="transmembrane region" description="Helical" evidence="1">
    <location>
        <begin position="142"/>
        <end position="163"/>
    </location>
</feature>
<keyword evidence="1" id="KW-0472">Membrane</keyword>
<feature type="transmembrane region" description="Helical" evidence="1">
    <location>
        <begin position="49"/>
        <end position="70"/>
    </location>
</feature>
<evidence type="ECO:0000256" key="1">
    <source>
        <dbReference type="SAM" id="Phobius"/>
    </source>
</evidence>
<accession>A0A0R1XMH2</accession>
<dbReference type="PATRIC" id="fig|1122147.4.peg.2411"/>